<accession>A0A176XJ24</accession>
<dbReference type="PANTHER" id="PTHR18895:SF74">
    <property type="entry name" value="MTRF1L RELEASE FACTOR GLUTAMINE METHYLTRANSFERASE"/>
    <property type="match status" value="1"/>
</dbReference>
<comment type="similarity">
    <text evidence="5">Belongs to the protein N5-glutamine methyltransferase family. PrmC subfamily.</text>
</comment>
<dbReference type="NCBIfam" id="TIGR00536">
    <property type="entry name" value="hemK_fam"/>
    <property type="match status" value="1"/>
</dbReference>
<dbReference type="InterPro" id="IPR040758">
    <property type="entry name" value="PrmC_N"/>
</dbReference>
<organism evidence="8 9">
    <name type="scientific">Agrobacterium tumefaciens</name>
    <dbReference type="NCBI Taxonomy" id="358"/>
    <lineage>
        <taxon>Bacteria</taxon>
        <taxon>Pseudomonadati</taxon>
        <taxon>Pseudomonadota</taxon>
        <taxon>Alphaproteobacteria</taxon>
        <taxon>Hyphomicrobiales</taxon>
        <taxon>Rhizobiaceae</taxon>
        <taxon>Rhizobium/Agrobacterium group</taxon>
        <taxon>Agrobacterium</taxon>
        <taxon>Agrobacterium tumefaciens complex</taxon>
    </lineage>
</organism>
<dbReference type="GO" id="GO:0003676">
    <property type="term" value="F:nucleic acid binding"/>
    <property type="evidence" value="ECO:0007669"/>
    <property type="project" value="InterPro"/>
</dbReference>
<dbReference type="AlphaFoldDB" id="A0A176XJ24"/>
<feature type="domain" description="Methyltransferase small" evidence="6">
    <location>
        <begin position="114"/>
        <end position="201"/>
    </location>
</feature>
<reference evidence="8 9" key="1">
    <citation type="submission" date="2016-05" db="EMBL/GenBank/DDBJ databases">
        <authorList>
            <person name="Lavstsen T."/>
            <person name="Jespersen J.S."/>
        </authorList>
    </citation>
    <scope>NUCLEOTIDE SEQUENCE [LARGE SCALE GENOMIC DNA]</scope>
    <source>
        <strain evidence="8 9">KCJ1736</strain>
    </source>
</reference>
<gene>
    <name evidence="5" type="primary">prmC</name>
    <name evidence="8" type="ORF">A7J57_19610</name>
</gene>
<dbReference type="CDD" id="cd02440">
    <property type="entry name" value="AdoMet_MTases"/>
    <property type="match status" value="1"/>
</dbReference>
<name>A0A176XJ24_AGRTU</name>
<dbReference type="Proteomes" id="UP000077098">
    <property type="component" value="Unassembled WGS sequence"/>
</dbReference>
<keyword evidence="2 5" id="KW-0808">Transferase</keyword>
<comment type="function">
    <text evidence="5">Methylates the class 1 translation termination release factors RF1/PrfA and RF2/PrfB on the glutamine residue of the universally conserved GGQ motif.</text>
</comment>
<comment type="catalytic activity">
    <reaction evidence="4 5">
        <text>L-glutaminyl-[peptide chain release factor] + S-adenosyl-L-methionine = N(5)-methyl-L-glutaminyl-[peptide chain release factor] + S-adenosyl-L-homocysteine + H(+)</text>
        <dbReference type="Rhea" id="RHEA:42896"/>
        <dbReference type="Rhea" id="RHEA-COMP:10271"/>
        <dbReference type="Rhea" id="RHEA-COMP:10272"/>
        <dbReference type="ChEBI" id="CHEBI:15378"/>
        <dbReference type="ChEBI" id="CHEBI:30011"/>
        <dbReference type="ChEBI" id="CHEBI:57856"/>
        <dbReference type="ChEBI" id="CHEBI:59789"/>
        <dbReference type="ChEBI" id="CHEBI:61891"/>
        <dbReference type="EC" id="2.1.1.297"/>
    </reaction>
</comment>
<feature type="binding site" evidence="5">
    <location>
        <position position="153"/>
    </location>
    <ligand>
        <name>S-adenosyl-L-methionine</name>
        <dbReference type="ChEBI" id="CHEBI:59789"/>
    </ligand>
</feature>
<dbReference type="InterPro" id="IPR029063">
    <property type="entry name" value="SAM-dependent_MTases_sf"/>
</dbReference>
<dbReference type="PANTHER" id="PTHR18895">
    <property type="entry name" value="HEMK METHYLTRANSFERASE"/>
    <property type="match status" value="1"/>
</dbReference>
<dbReference type="PROSITE" id="PS00092">
    <property type="entry name" value="N6_MTASE"/>
    <property type="match status" value="1"/>
</dbReference>
<dbReference type="NCBIfam" id="TIGR03534">
    <property type="entry name" value="RF_mod_PrmC"/>
    <property type="match status" value="1"/>
</dbReference>
<evidence type="ECO:0000313" key="8">
    <source>
        <dbReference type="EMBL" id="OAE49593.1"/>
    </source>
</evidence>
<feature type="domain" description="Release factor glutamine methyltransferase N-terminal" evidence="7">
    <location>
        <begin position="12"/>
        <end position="81"/>
    </location>
</feature>
<feature type="binding site" evidence="5">
    <location>
        <begin position="196"/>
        <end position="199"/>
    </location>
    <ligand>
        <name>substrate</name>
    </ligand>
</feature>
<evidence type="ECO:0000256" key="1">
    <source>
        <dbReference type="ARBA" id="ARBA00022603"/>
    </source>
</evidence>
<dbReference type="EMBL" id="LXPS01000002">
    <property type="protein sequence ID" value="OAE49593.1"/>
    <property type="molecule type" value="Genomic_DNA"/>
</dbReference>
<dbReference type="InterPro" id="IPR004556">
    <property type="entry name" value="HemK-like"/>
</dbReference>
<feature type="binding site" evidence="5">
    <location>
        <position position="182"/>
    </location>
    <ligand>
        <name>S-adenosyl-L-methionine</name>
        <dbReference type="ChEBI" id="CHEBI:59789"/>
    </ligand>
</feature>
<dbReference type="InterPro" id="IPR050320">
    <property type="entry name" value="N5-glutamine_MTase"/>
</dbReference>
<evidence type="ECO:0000259" key="7">
    <source>
        <dbReference type="Pfam" id="PF17827"/>
    </source>
</evidence>
<keyword evidence="3 5" id="KW-0949">S-adenosyl-L-methionine</keyword>
<protein>
    <recommendedName>
        <fullName evidence="5">Release factor glutamine methyltransferase</fullName>
        <shortName evidence="5">RF MTase</shortName>
        <ecNumber evidence="5">2.1.1.297</ecNumber>
    </recommendedName>
    <alternativeName>
        <fullName evidence="5">N5-glutamine methyltransferase PrmC</fullName>
    </alternativeName>
    <alternativeName>
        <fullName evidence="5">Protein-(glutamine-N5) MTase PrmC</fullName>
    </alternativeName>
    <alternativeName>
        <fullName evidence="5">Protein-glutamine N-methyltransferase PrmC</fullName>
    </alternativeName>
</protein>
<sequence>MSTSGEGSVASMLAAARKRLQAAGIGDPLFDARVMIADVVGFSLTDFVMKPDRPVTVEENARIVAMIERRASGEPVHRILGHREFHGLDLLLSKETLEPRPDTEVLVDTLLAALKKIVSAKGSARILDMGTGTGAICLALLKECPEATGIGSDISLDALETAAKNAARNGLGKRFATIRSDWFEKISGRFDIIASNPPYIRTDVVATLDQEVRNHDPMAALDGGQDGLAPYRLIAADAGRFLVENGIVGVEIGFDQKLDVSAIFASHGFSLLGAVKDYGGNDRVLTFRREL</sequence>
<evidence type="ECO:0000313" key="9">
    <source>
        <dbReference type="Proteomes" id="UP000077098"/>
    </source>
</evidence>
<evidence type="ECO:0000256" key="3">
    <source>
        <dbReference type="ARBA" id="ARBA00022691"/>
    </source>
</evidence>
<dbReference type="EC" id="2.1.1.297" evidence="5"/>
<dbReference type="InterPro" id="IPR007848">
    <property type="entry name" value="Small_mtfrase_dom"/>
</dbReference>
<dbReference type="InterPro" id="IPR019874">
    <property type="entry name" value="RF_methyltr_PrmC"/>
</dbReference>
<evidence type="ECO:0000256" key="4">
    <source>
        <dbReference type="ARBA" id="ARBA00048391"/>
    </source>
</evidence>
<dbReference type="GO" id="GO:0102559">
    <property type="term" value="F:peptide chain release factor N(5)-glutamine methyltransferase activity"/>
    <property type="evidence" value="ECO:0007669"/>
    <property type="project" value="UniProtKB-EC"/>
</dbReference>
<feature type="binding site" evidence="5">
    <location>
        <position position="196"/>
    </location>
    <ligand>
        <name>S-adenosyl-L-methionine</name>
        <dbReference type="ChEBI" id="CHEBI:59789"/>
    </ligand>
</feature>
<dbReference type="Pfam" id="PF17827">
    <property type="entry name" value="PrmC_N"/>
    <property type="match status" value="1"/>
</dbReference>
<dbReference type="Gene3D" id="1.10.8.10">
    <property type="entry name" value="DNA helicase RuvA subunit, C-terminal domain"/>
    <property type="match status" value="1"/>
</dbReference>
<dbReference type="HAMAP" id="MF_02126">
    <property type="entry name" value="RF_methyltr_PrmC"/>
    <property type="match status" value="1"/>
</dbReference>
<dbReference type="GO" id="GO:0032259">
    <property type="term" value="P:methylation"/>
    <property type="evidence" value="ECO:0007669"/>
    <property type="project" value="UniProtKB-KW"/>
</dbReference>
<dbReference type="Gene3D" id="3.40.50.150">
    <property type="entry name" value="Vaccinia Virus protein VP39"/>
    <property type="match status" value="1"/>
</dbReference>
<proteinExistence type="inferred from homology"/>
<dbReference type="Pfam" id="PF05175">
    <property type="entry name" value="MTS"/>
    <property type="match status" value="1"/>
</dbReference>
<evidence type="ECO:0000256" key="5">
    <source>
        <dbReference type="HAMAP-Rule" id="MF_02126"/>
    </source>
</evidence>
<dbReference type="SUPFAM" id="SSF53335">
    <property type="entry name" value="S-adenosyl-L-methionine-dependent methyltransferases"/>
    <property type="match status" value="1"/>
</dbReference>
<keyword evidence="1 5" id="KW-0489">Methyltransferase</keyword>
<evidence type="ECO:0000259" key="6">
    <source>
        <dbReference type="Pfam" id="PF05175"/>
    </source>
</evidence>
<feature type="binding site" evidence="5">
    <location>
        <begin position="130"/>
        <end position="134"/>
    </location>
    <ligand>
        <name>S-adenosyl-L-methionine</name>
        <dbReference type="ChEBI" id="CHEBI:59789"/>
    </ligand>
</feature>
<dbReference type="InterPro" id="IPR002052">
    <property type="entry name" value="DNA_methylase_N6_adenine_CS"/>
</dbReference>
<comment type="caution">
    <text evidence="8">The sequence shown here is derived from an EMBL/GenBank/DDBJ whole genome shotgun (WGS) entry which is preliminary data.</text>
</comment>
<evidence type="ECO:0000256" key="2">
    <source>
        <dbReference type="ARBA" id="ARBA00022679"/>
    </source>
</evidence>